<keyword evidence="2" id="KW-0812">Transmembrane</keyword>
<dbReference type="HOGENOM" id="CLU_570941_0_0_5"/>
<feature type="compositionally biased region" description="Basic and acidic residues" evidence="1">
    <location>
        <begin position="155"/>
        <end position="170"/>
    </location>
</feature>
<reference evidence="4" key="1">
    <citation type="journal article" date="2014" name="Stand. Genomic Sci.">
        <title>Genome sequence of the exopolysaccharide-producing Salipiger mucosus type strain (DSM 16094(T)), a moderately halophilic member of the Roseobacter clade.</title>
        <authorList>
            <person name="Riedel T."/>
            <person name="Spring S."/>
            <person name="Fiebig A."/>
            <person name="Petersen J."/>
            <person name="Kyrpides N.C."/>
            <person name="Goker M."/>
            <person name="Klenk H.P."/>
        </authorList>
    </citation>
    <scope>NUCLEOTIDE SEQUENCE [LARGE SCALE GENOMIC DNA]</scope>
    <source>
        <strain evidence="4">DSM 16094</strain>
    </source>
</reference>
<dbReference type="RefSeq" id="WP_020041243.1">
    <property type="nucleotide sequence ID" value="NZ_KE557274.1"/>
</dbReference>
<evidence type="ECO:0000313" key="4">
    <source>
        <dbReference type="Proteomes" id="UP000015347"/>
    </source>
</evidence>
<accession>S9QVB1</accession>
<dbReference type="EMBL" id="APVH01000015">
    <property type="protein sequence ID" value="EPX83502.1"/>
    <property type="molecule type" value="Genomic_DNA"/>
</dbReference>
<evidence type="ECO:0000256" key="2">
    <source>
        <dbReference type="SAM" id="Phobius"/>
    </source>
</evidence>
<dbReference type="InterPro" id="IPR049855">
    <property type="entry name" value="DotG/IcmE-like_C"/>
</dbReference>
<dbReference type="OrthoDB" id="7912094at2"/>
<dbReference type="AlphaFoldDB" id="S9QVB1"/>
<gene>
    <name evidence="3" type="ORF">Salmuc_02110</name>
</gene>
<evidence type="ECO:0000313" key="3">
    <source>
        <dbReference type="EMBL" id="EPX83502.1"/>
    </source>
</evidence>
<sequence length="478" mass="51042">MADDKKNAFQRIAGDKSSKRILFFIGGIVLVIFTIVFFLGGGEAAEGNESRLRSAPNQRDDIIQGDVSDNYEQALRESDRQRIEQARDEGRSALPSIMGSSVQDEDQVSLNVEQDPEPEIIRPDVQESGEIEPVAIPQEVAPEEEEAADPRPIIRPRDTVQEPRSMEPRNRPSQSGPNQTEPQLVERPQPKTDDNLRSLYAQQMSRIAQRMDSQPGSPSTQYVYQPDTSAPGNANATASAGARGSQSGDMPPAILRERGQAGGPGGSSARASVTDSPQAEMANQGPPQQEKPPFQKPMPGEIIYASMITRADSDAPGPVVAKILQGELAGARVLGNFSVNNEKLMLEFTTLSVDETMSGKQVNKTYGIRAVAVDTEHVGTGIATSVDRHLVSRIAVKASTAFLSGLGSAIATSGQTVNSLGDGQSETETPERSLRTNALIAGGEAASETGAIIDEYLGGRPTTVRVEAGTPLGILFLQ</sequence>
<keyword evidence="2" id="KW-1133">Transmembrane helix</keyword>
<dbReference type="eggNOG" id="COG2948">
    <property type="taxonomic scope" value="Bacteria"/>
</dbReference>
<organism evidence="3 4">
    <name type="scientific">Salipiger mucosus DSM 16094</name>
    <dbReference type="NCBI Taxonomy" id="1123237"/>
    <lineage>
        <taxon>Bacteria</taxon>
        <taxon>Pseudomonadati</taxon>
        <taxon>Pseudomonadota</taxon>
        <taxon>Alphaproteobacteria</taxon>
        <taxon>Rhodobacterales</taxon>
        <taxon>Roseobacteraceae</taxon>
        <taxon>Salipiger</taxon>
    </lineage>
</organism>
<feature type="compositionally biased region" description="Polar residues" evidence="1">
    <location>
        <begin position="200"/>
        <end position="248"/>
    </location>
</feature>
<keyword evidence="2" id="KW-0472">Membrane</keyword>
<feature type="transmembrane region" description="Helical" evidence="2">
    <location>
        <begin position="21"/>
        <end position="41"/>
    </location>
</feature>
<dbReference type="STRING" id="1123237.Salmuc_02110"/>
<feature type="compositionally biased region" description="Basic and acidic residues" evidence="1">
    <location>
        <begin position="79"/>
        <end position="91"/>
    </location>
</feature>
<dbReference type="Proteomes" id="UP000015347">
    <property type="component" value="Unassembled WGS sequence"/>
</dbReference>
<feature type="compositionally biased region" description="Polar residues" evidence="1">
    <location>
        <begin position="98"/>
        <end position="112"/>
    </location>
</feature>
<feature type="region of interest" description="Disordered" evidence="1">
    <location>
        <begin position="79"/>
        <end position="298"/>
    </location>
</feature>
<name>S9QVB1_9RHOB</name>
<protein>
    <submittedName>
        <fullName evidence="3">Uncharacterized protein</fullName>
    </submittedName>
</protein>
<dbReference type="CDD" id="cd16431">
    <property type="entry name" value="IcmE"/>
    <property type="match status" value="1"/>
</dbReference>
<feature type="compositionally biased region" description="Polar residues" evidence="1">
    <location>
        <begin position="171"/>
        <end position="182"/>
    </location>
</feature>
<keyword evidence="4" id="KW-1185">Reference proteome</keyword>
<proteinExistence type="predicted"/>
<comment type="caution">
    <text evidence="3">The sequence shown here is derived from an EMBL/GenBank/DDBJ whole genome shotgun (WGS) entry which is preliminary data.</text>
</comment>
<evidence type="ECO:0000256" key="1">
    <source>
        <dbReference type="SAM" id="MobiDB-lite"/>
    </source>
</evidence>